<dbReference type="AlphaFoldDB" id="A0A812QEX8"/>
<name>A0A812QEX8_9DINO</name>
<keyword evidence="2" id="KW-1185">Reference proteome</keyword>
<dbReference type="EMBL" id="CAJNJA010016590">
    <property type="protein sequence ID" value="CAE7383939.1"/>
    <property type="molecule type" value="Genomic_DNA"/>
</dbReference>
<protein>
    <submittedName>
        <fullName evidence="1">Uncharacterized protein</fullName>
    </submittedName>
</protein>
<sequence length="143" mass="16510">MEVRRRRSWADITEGDAEGDVTEVLVQAERSDDQDGHAIQELPEARALEVPATIRKTGRNCGICRHTLCRDFRNCSREDHRSNRLCHAELQGDCEHYCTTCYRKRCRSDWWITEGLVVCNCITAEKREELLGCLQSEDCPCLH</sequence>
<gene>
    <name evidence="1" type="ORF">SNEC2469_LOCUS10396</name>
</gene>
<organism evidence="1 2">
    <name type="scientific">Symbiodinium necroappetens</name>
    <dbReference type="NCBI Taxonomy" id="1628268"/>
    <lineage>
        <taxon>Eukaryota</taxon>
        <taxon>Sar</taxon>
        <taxon>Alveolata</taxon>
        <taxon>Dinophyceae</taxon>
        <taxon>Suessiales</taxon>
        <taxon>Symbiodiniaceae</taxon>
        <taxon>Symbiodinium</taxon>
    </lineage>
</organism>
<evidence type="ECO:0000313" key="2">
    <source>
        <dbReference type="Proteomes" id="UP000601435"/>
    </source>
</evidence>
<dbReference type="Proteomes" id="UP000601435">
    <property type="component" value="Unassembled WGS sequence"/>
</dbReference>
<proteinExistence type="predicted"/>
<evidence type="ECO:0000313" key="1">
    <source>
        <dbReference type="EMBL" id="CAE7383939.1"/>
    </source>
</evidence>
<comment type="caution">
    <text evidence="1">The sequence shown here is derived from an EMBL/GenBank/DDBJ whole genome shotgun (WGS) entry which is preliminary data.</text>
</comment>
<reference evidence="1" key="1">
    <citation type="submission" date="2021-02" db="EMBL/GenBank/DDBJ databases">
        <authorList>
            <person name="Dougan E. K."/>
            <person name="Rhodes N."/>
            <person name="Thang M."/>
            <person name="Chan C."/>
        </authorList>
    </citation>
    <scope>NUCLEOTIDE SEQUENCE</scope>
</reference>
<accession>A0A812QEX8</accession>